<evidence type="ECO:0000256" key="2">
    <source>
        <dbReference type="ARBA" id="ARBA00004623"/>
    </source>
</evidence>
<dbReference type="GO" id="GO:0006869">
    <property type="term" value="P:lipid transport"/>
    <property type="evidence" value="ECO:0007669"/>
    <property type="project" value="UniProtKB-KW"/>
</dbReference>
<evidence type="ECO:0000313" key="12">
    <source>
        <dbReference type="Proteomes" id="UP000694428"/>
    </source>
</evidence>
<evidence type="ECO:0000256" key="7">
    <source>
        <dbReference type="ARBA" id="ARBA00023136"/>
    </source>
</evidence>
<dbReference type="GO" id="GO:0000045">
    <property type="term" value="P:autophagosome assembly"/>
    <property type="evidence" value="ECO:0007669"/>
    <property type="project" value="TreeGrafter"/>
</dbReference>
<dbReference type="GO" id="GO:0034727">
    <property type="term" value="P:piecemeal microautophagy of the nucleus"/>
    <property type="evidence" value="ECO:0007669"/>
    <property type="project" value="TreeGrafter"/>
</dbReference>
<comment type="similarity">
    <text evidence="3">Belongs to the ATG2 family.</text>
</comment>
<dbReference type="GO" id="GO:0043495">
    <property type="term" value="F:protein-membrane adaptor activity"/>
    <property type="evidence" value="ECO:0007669"/>
    <property type="project" value="TreeGrafter"/>
</dbReference>
<keyword evidence="6" id="KW-0445">Lipid transport</keyword>
<dbReference type="Pfam" id="PF13329">
    <property type="entry name" value="ATG2_CAD"/>
    <property type="match status" value="4"/>
</dbReference>
<organism evidence="11 12">
    <name type="scientific">Pavo cristatus</name>
    <name type="common">Indian peafowl</name>
    <name type="synonym">Blue peafowl</name>
    <dbReference type="NCBI Taxonomy" id="9049"/>
    <lineage>
        <taxon>Eukaryota</taxon>
        <taxon>Metazoa</taxon>
        <taxon>Chordata</taxon>
        <taxon>Craniata</taxon>
        <taxon>Vertebrata</taxon>
        <taxon>Euteleostomi</taxon>
        <taxon>Archelosauria</taxon>
        <taxon>Archosauria</taxon>
        <taxon>Dinosauria</taxon>
        <taxon>Saurischia</taxon>
        <taxon>Theropoda</taxon>
        <taxon>Coelurosauria</taxon>
        <taxon>Aves</taxon>
        <taxon>Neognathae</taxon>
        <taxon>Galloanserae</taxon>
        <taxon>Galliformes</taxon>
        <taxon>Phasianidae</taxon>
        <taxon>Phasianinae</taxon>
        <taxon>Pavo</taxon>
    </lineage>
</organism>
<dbReference type="GO" id="GO:0005789">
    <property type="term" value="C:endoplasmic reticulum membrane"/>
    <property type="evidence" value="ECO:0007669"/>
    <property type="project" value="UniProtKB-SubCell"/>
</dbReference>
<keyword evidence="12" id="KW-1185">Reference proteome</keyword>
<evidence type="ECO:0000256" key="1">
    <source>
        <dbReference type="ARBA" id="ARBA00004406"/>
    </source>
</evidence>
<evidence type="ECO:0000256" key="9">
    <source>
        <dbReference type="ARBA" id="ARBA00024615"/>
    </source>
</evidence>
<evidence type="ECO:0000256" key="5">
    <source>
        <dbReference type="ARBA" id="ARBA00022824"/>
    </source>
</evidence>
<dbReference type="InterPro" id="IPR026849">
    <property type="entry name" value="ATG2"/>
</dbReference>
<protein>
    <submittedName>
        <fullName evidence="11">Autophagy related 2B</fullName>
    </submittedName>
</protein>
<dbReference type="GO" id="GO:0061908">
    <property type="term" value="C:phagophore"/>
    <property type="evidence" value="ECO:0007669"/>
    <property type="project" value="TreeGrafter"/>
</dbReference>
<sequence length="1817" mass="204553">MPWPFSESIKKRACRYLLQRYLGHFLQEKLSLEQLSLDLYQGTGSLTQVPLDKWCLNEILESADAPLEVTDGFIQSISLSVPWGSLLQDNCALELKGLEMVFRPRPRLGYIYTESMLQLSCRKFKISTHSQRVVVSPFRTVNGIVNSLKRERVYTNLEAIWHNEGKNLHAPTIFISLLLSPRTMYCDETADECSGINVHQPTAFAHKLLQLSGVSFFWDEFPASTKSSPVCSATEPKLSPSWNPKITYEPHPQLTRNLPEITPSDPVQISKLIGRMELSLTLKQNEVLPGAKLDVDGQIDSIHLFLSPRQVHLLLDMVAAIAGPESLSRIELSNKDRKNRPMQQEDEYRIQMELKRYLRKESLSAGASSEQSFYETETARTPSSREEEVFFSMAEMDMSHSLSSLPPLGDPPTMDLDLSLTSTYTNTPAGSPLSTTVLQPTWGDFLDRNKQELQPPRGSSLAANVVHQASLRRTSIPSRSVSVDESRPELLFRLTVGTFSVSVLHIDPLPPPESSLNHNPLTPMARDFFARIEKIEPVKFATEDFLSFREVFSEACSHDHLRYNFLFLSINYLNSIILKLLTFRSEEENDSHTLPCLQLHYKHSDNRGPQGSQGRLTSIPQKAELQIKLSPVFCELDISIVDRLNSLLQPQKLTTVEMMASHMYTSYNKHINLHKAFTEVFLDDSHTPANCRVSVQVTAPALNLSVRFPIPDLRSDQERGPWFKKSLQKEILHLEFTDIEFKTEFVGGSTPEQVKLELTFKELTGKCVHIVFEYSFFFNYFYQKLHIHFEIDVIKVVFFLPNIFVQHTTMTRDFCVTINLISNDLLLWEPTAPSPVETFENLSYGVGLSVASQLINTFSKDSFSQFKSAVNYDDESGSEEETLQYYSTVDPNYRSRRRKKLDSQNKHLQSFLSVQLNVTHGLVSIFTDVKQDDGKTLEGKYGEFWLEFNNGSLFSVTKYEGFEDRHYVCLHSSSLNLYHQGMVDGAVPSSEIRLPSTIRPHWLEPTICFLEEDGLSRTSSDGVGENCPNMLTVAVKIQSDKIESNTKEFLVAVGLRGATLQHRVLPSGLSWHEQILYFLNISDEPVLGYNPPATVTTFHVHLWSCALDYREALLMSYTFSVVELESLFYTISTVRIEKLEAILKKKKIGEVMKPYYVRVMDMGLLELTITTVKSDSDGERTKPRFELRCSSDVIHIRTCSDSCAALMNLIQYIASYGDLHPPSKTEIKCGVNKPKMKVETFSQPSSHGPLLAESEQQILRDLMSDAMEEIETHQTSSAVKIEPNGVLDDRSQTQEPSCSDLFLFPDESGNVSQDPSPTYASFTHHLINETMGDVPAESDDFCILFAPKAAVSEKEEEPVIKKLVDDAILIKENHFSQPMKKTDASKAPLHFPVPLVRYVVKEISLIWHLYGGRDFGSAPPTSPAKSFVSPHSSPSHTPTRHGRSTACGGRGRNPDFLMEIQLSKTGAEGESGLLEQPVSRQIFIVQDLEIRDRLATSQMNKFLYLYCSKEMPRKAHSNMLTVKALHVRPESGRSPQECCLRVSLMPLRLNIDQVVKKSPGAEVTCSLPRYASSLKDPSPVISFSSHKQTSENGSIDSVDVINGDDHRFSQEVTSYSDQPKNQLPGILGGVGPMHSLVQLVQGLKDLVWLPIEQYRKDGRIVRGFQRGAASFGTSTAMAALELTNRMVQTIQVAAETAYDMVSPGPTFIETKKIKRFPRHRLAHQPVDLREGVAKAYSVVKEGITDTAQTIYETAAREHENRGVTGAVGGVLRQIPPTVVKPFIVATEATSNVLGGMRNQIRPDVRQEESQKWRLGED</sequence>
<dbReference type="PANTHER" id="PTHR13190:SF20">
    <property type="entry name" value="AUTOPHAGY-RELATED PROTEIN 2 HOMOLOG B"/>
    <property type="match status" value="1"/>
</dbReference>
<keyword evidence="4" id="KW-0813">Transport</keyword>
<reference evidence="11" key="1">
    <citation type="submission" date="2025-08" db="UniProtKB">
        <authorList>
            <consortium name="Ensembl"/>
        </authorList>
    </citation>
    <scope>IDENTIFICATION</scope>
</reference>
<comment type="catalytic activity">
    <reaction evidence="9">
        <text>a 1,2-diacyl-sn-glycero-3-phosphoethanolamine(in) = a 1,2-diacyl-sn-glycero-3-phosphoethanolamine(out)</text>
        <dbReference type="Rhea" id="RHEA:38895"/>
        <dbReference type="ChEBI" id="CHEBI:64612"/>
    </reaction>
</comment>
<dbReference type="GO" id="GO:0061709">
    <property type="term" value="P:reticulophagy"/>
    <property type="evidence" value="ECO:0007669"/>
    <property type="project" value="TreeGrafter"/>
</dbReference>
<dbReference type="GO" id="GO:0061723">
    <property type="term" value="P:glycophagy"/>
    <property type="evidence" value="ECO:0007669"/>
    <property type="project" value="TreeGrafter"/>
</dbReference>
<dbReference type="PANTHER" id="PTHR13190">
    <property type="entry name" value="AUTOPHAGY-RELATED 2, ISOFORM A"/>
    <property type="match status" value="1"/>
</dbReference>
<evidence type="ECO:0000313" key="11">
    <source>
        <dbReference type="Ensembl" id="ENSPSTP00000015828.1"/>
    </source>
</evidence>
<evidence type="ECO:0000256" key="10">
    <source>
        <dbReference type="SAM" id="MobiDB-lite"/>
    </source>
</evidence>
<proteinExistence type="inferred from homology"/>
<feature type="region of interest" description="Disordered" evidence="10">
    <location>
        <begin position="1420"/>
        <end position="1452"/>
    </location>
</feature>
<comment type="catalytic activity">
    <reaction evidence="8">
        <text>a 1,2-diacyl-sn-glycero-3-phospho-L-serine(in) = a 1,2-diacyl-sn-glycero-3-phospho-L-serine(out)</text>
        <dbReference type="Rhea" id="RHEA:38663"/>
        <dbReference type="ChEBI" id="CHEBI:57262"/>
    </reaction>
</comment>
<reference evidence="11" key="2">
    <citation type="submission" date="2025-09" db="UniProtKB">
        <authorList>
            <consortium name="Ensembl"/>
        </authorList>
    </citation>
    <scope>IDENTIFICATION</scope>
</reference>
<dbReference type="GO" id="GO:0034045">
    <property type="term" value="C:phagophore assembly site membrane"/>
    <property type="evidence" value="ECO:0007669"/>
    <property type="project" value="UniProtKB-SubCell"/>
</dbReference>
<comment type="subcellular location">
    <subcellularLocation>
        <location evidence="1">Endoplasmic reticulum membrane</location>
        <topology evidence="1">Peripheral membrane protein</topology>
    </subcellularLocation>
    <subcellularLocation>
        <location evidence="2">Preautophagosomal structure membrane</location>
        <topology evidence="2">Peripheral membrane protein</topology>
    </subcellularLocation>
</comment>
<evidence type="ECO:0000256" key="3">
    <source>
        <dbReference type="ARBA" id="ARBA00009714"/>
    </source>
</evidence>
<accession>A0A8C9FK14</accession>
<name>A0A8C9FK14_PAVCR</name>
<dbReference type="Ensembl" id="ENSPSTT00000016593.1">
    <property type="protein sequence ID" value="ENSPSTP00000015828.1"/>
    <property type="gene ID" value="ENSPSTG00000010643.1"/>
</dbReference>
<keyword evidence="5" id="KW-0256">Endoplasmic reticulum</keyword>
<keyword evidence="7" id="KW-0472">Membrane</keyword>
<evidence type="ECO:0000256" key="4">
    <source>
        <dbReference type="ARBA" id="ARBA00022448"/>
    </source>
</evidence>
<evidence type="ECO:0000256" key="6">
    <source>
        <dbReference type="ARBA" id="ARBA00023055"/>
    </source>
</evidence>
<dbReference type="GO" id="GO:0032266">
    <property type="term" value="F:phosphatidylinositol-3-phosphate binding"/>
    <property type="evidence" value="ECO:0007669"/>
    <property type="project" value="TreeGrafter"/>
</dbReference>
<dbReference type="GO" id="GO:0000422">
    <property type="term" value="P:autophagy of mitochondrion"/>
    <property type="evidence" value="ECO:0007669"/>
    <property type="project" value="TreeGrafter"/>
</dbReference>
<evidence type="ECO:0000256" key="8">
    <source>
        <dbReference type="ARBA" id="ARBA00024479"/>
    </source>
</evidence>
<dbReference type="Proteomes" id="UP000694428">
    <property type="component" value="Unplaced"/>
</dbReference>